<dbReference type="Proteomes" id="UP001500191">
    <property type="component" value="Unassembled WGS sequence"/>
</dbReference>
<evidence type="ECO:0000313" key="3">
    <source>
        <dbReference type="Proteomes" id="UP001500191"/>
    </source>
</evidence>
<evidence type="ECO:0000256" key="1">
    <source>
        <dbReference type="SAM" id="MobiDB-lite"/>
    </source>
</evidence>
<accession>A0ABN1BYL4</accession>
<gene>
    <name evidence="2" type="ORF">GCM10008937_15020</name>
</gene>
<sequence length="272" mass="28119">MTKAMTAAQKDQLLAEAKAAGLYVTRTSTDFHLTTNDGKTRVTPGELRRLIAQAEEMGRDEAFEAAAEIRAELGANADQGEPDTLEDALETALDGAAAPAPEGEVVEAPAAPAEPEQTTAEPAPAREATPAKAKRAAKPKADTTDKPARAVIKYGPPCGGDVSALAVATSDEARNPLMHLDAKPQAVYASKDLAAAAGRALSKGTAWLAFLAATPDGETFWALVTVEGGQLVLDGQAVTVTLLDGGAADDARARVVQGRLKAKAQWQVSRAA</sequence>
<reference evidence="2 3" key="1">
    <citation type="journal article" date="2019" name="Int. J. Syst. Evol. Microbiol.">
        <title>The Global Catalogue of Microorganisms (GCM) 10K type strain sequencing project: providing services to taxonomists for standard genome sequencing and annotation.</title>
        <authorList>
            <consortium name="The Broad Institute Genomics Platform"/>
            <consortium name="The Broad Institute Genome Sequencing Center for Infectious Disease"/>
            <person name="Wu L."/>
            <person name="Ma J."/>
        </authorList>
    </citation>
    <scope>NUCLEOTIDE SEQUENCE [LARGE SCALE GENOMIC DNA]</scope>
    <source>
        <strain evidence="2 3">JCM 14368</strain>
    </source>
</reference>
<organism evidence="2 3">
    <name type="scientific">Deinococcus depolymerans</name>
    <dbReference type="NCBI Taxonomy" id="392408"/>
    <lineage>
        <taxon>Bacteria</taxon>
        <taxon>Thermotogati</taxon>
        <taxon>Deinococcota</taxon>
        <taxon>Deinococci</taxon>
        <taxon>Deinococcales</taxon>
        <taxon>Deinococcaceae</taxon>
        <taxon>Deinococcus</taxon>
    </lineage>
</organism>
<dbReference type="EMBL" id="BAAADB010000012">
    <property type="protein sequence ID" value="GAA0508195.1"/>
    <property type="molecule type" value="Genomic_DNA"/>
</dbReference>
<name>A0ABN1BYL4_9DEIO</name>
<comment type="caution">
    <text evidence="2">The sequence shown here is derived from an EMBL/GenBank/DDBJ whole genome shotgun (WGS) entry which is preliminary data.</text>
</comment>
<keyword evidence="3" id="KW-1185">Reference proteome</keyword>
<protein>
    <submittedName>
        <fullName evidence="2">Uncharacterized protein</fullName>
    </submittedName>
</protein>
<evidence type="ECO:0000313" key="2">
    <source>
        <dbReference type="EMBL" id="GAA0508195.1"/>
    </source>
</evidence>
<feature type="region of interest" description="Disordered" evidence="1">
    <location>
        <begin position="96"/>
        <end position="145"/>
    </location>
</feature>
<dbReference type="RefSeq" id="WP_343757431.1">
    <property type="nucleotide sequence ID" value="NZ_BAAADB010000012.1"/>
</dbReference>
<feature type="compositionally biased region" description="Low complexity" evidence="1">
    <location>
        <begin position="96"/>
        <end position="131"/>
    </location>
</feature>
<proteinExistence type="predicted"/>